<evidence type="ECO:0000313" key="3">
    <source>
        <dbReference type="Proteomes" id="UP000286997"/>
    </source>
</evidence>
<feature type="region of interest" description="Disordered" evidence="1">
    <location>
        <begin position="127"/>
        <end position="146"/>
    </location>
</feature>
<comment type="caution">
    <text evidence="2">The sequence shown here is derived from an EMBL/GenBank/DDBJ whole genome shotgun (WGS) entry which is preliminary data.</text>
</comment>
<organism evidence="2 3">
    <name type="scientific">Methylobacterium oryzihabitans</name>
    <dbReference type="NCBI Taxonomy" id="2499852"/>
    <lineage>
        <taxon>Bacteria</taxon>
        <taxon>Pseudomonadati</taxon>
        <taxon>Pseudomonadota</taxon>
        <taxon>Alphaproteobacteria</taxon>
        <taxon>Hyphomicrobiales</taxon>
        <taxon>Methylobacteriaceae</taxon>
        <taxon>Methylobacterium</taxon>
    </lineage>
</organism>
<protein>
    <submittedName>
        <fullName evidence="2">Uncharacterized protein</fullName>
    </submittedName>
</protein>
<gene>
    <name evidence="2" type="ORF">EOE48_16215</name>
</gene>
<proteinExistence type="predicted"/>
<evidence type="ECO:0000256" key="1">
    <source>
        <dbReference type="SAM" id="MobiDB-lite"/>
    </source>
</evidence>
<name>A0A437P3B7_9HYPH</name>
<dbReference type="EMBL" id="SACP01000015">
    <property type="protein sequence ID" value="RVU16618.1"/>
    <property type="molecule type" value="Genomic_DNA"/>
</dbReference>
<sequence>MPSPVDSRTVLALLRRANEKVRLSVSRADRAEARARALALQARGMLERVETALGDSALRVETAERERDDAVVRLAGEQDRLRILEDRLAAAHGAVSAAAEQTALAETRARDAEARLARVRAALWDGEEAAGEGAGAPAAAAPTSLH</sequence>
<dbReference type="Proteomes" id="UP000286997">
    <property type="component" value="Unassembled WGS sequence"/>
</dbReference>
<dbReference type="AlphaFoldDB" id="A0A437P3B7"/>
<keyword evidence="3" id="KW-1185">Reference proteome</keyword>
<feature type="compositionally biased region" description="Low complexity" evidence="1">
    <location>
        <begin position="135"/>
        <end position="146"/>
    </location>
</feature>
<evidence type="ECO:0000313" key="2">
    <source>
        <dbReference type="EMBL" id="RVU16618.1"/>
    </source>
</evidence>
<dbReference type="SUPFAM" id="SSF57997">
    <property type="entry name" value="Tropomyosin"/>
    <property type="match status" value="1"/>
</dbReference>
<dbReference type="RefSeq" id="WP_127730940.1">
    <property type="nucleotide sequence ID" value="NZ_SACP01000015.1"/>
</dbReference>
<accession>A0A437P3B7</accession>
<reference evidence="2 3" key="1">
    <citation type="submission" date="2019-01" db="EMBL/GenBank/DDBJ databases">
        <authorList>
            <person name="Chen W.-M."/>
        </authorList>
    </citation>
    <scope>NUCLEOTIDE SEQUENCE [LARGE SCALE GENOMIC DNA]</scope>
    <source>
        <strain evidence="2 3">TER-1</strain>
    </source>
</reference>